<comment type="caution">
    <text evidence="2">The sequence shown here is derived from an EMBL/GenBank/DDBJ whole genome shotgun (WGS) entry which is preliminary data.</text>
</comment>
<dbReference type="SUPFAM" id="SSF55729">
    <property type="entry name" value="Acyl-CoA N-acyltransferases (Nat)"/>
    <property type="match status" value="1"/>
</dbReference>
<proteinExistence type="predicted"/>
<gene>
    <name evidence="2" type="ORF">H9943_05710</name>
</gene>
<dbReference type="Gene3D" id="3.40.630.30">
    <property type="match status" value="1"/>
</dbReference>
<dbReference type="InterPro" id="IPR000182">
    <property type="entry name" value="GNAT_dom"/>
</dbReference>
<feature type="domain" description="N-acetyltransferase" evidence="1">
    <location>
        <begin position="107"/>
        <end position="238"/>
    </location>
</feature>
<sequence length="238" mass="25868">MIRRMTEYEPLLERWSKAAGCLSVRVAAAWECYGGDALDCAFYAVDDTALLMVQGAGALLCGEVSDLQEIKTFLRMSGAATLLCEEAEAQESAKKRLSMRWNGKVEKCLQPVGFCAAPSLWRLSQSGLLDADPQAYYADVCRRVNRGAALVYTCERDGAAYATAGAYAVTERAAYLSGVATQEAHRRQGCASALVTALCAALSPREVYLICKPPLAAFYGRLGFEIDQELMEFEIGRG</sequence>
<reference evidence="2" key="2">
    <citation type="submission" date="2021-04" db="EMBL/GenBank/DDBJ databases">
        <authorList>
            <person name="Gilroy R."/>
        </authorList>
    </citation>
    <scope>NUCLEOTIDE SEQUENCE</scope>
    <source>
        <strain evidence="2">ChiBcec8-14828</strain>
    </source>
</reference>
<dbReference type="EMBL" id="DWYA01000053">
    <property type="protein sequence ID" value="HJB39876.1"/>
    <property type="molecule type" value="Genomic_DNA"/>
</dbReference>
<dbReference type="InterPro" id="IPR016181">
    <property type="entry name" value="Acyl_CoA_acyltransferase"/>
</dbReference>
<evidence type="ECO:0000259" key="1">
    <source>
        <dbReference type="PROSITE" id="PS51186"/>
    </source>
</evidence>
<evidence type="ECO:0000313" key="2">
    <source>
        <dbReference type="EMBL" id="HJB39876.1"/>
    </source>
</evidence>
<evidence type="ECO:0000313" key="3">
    <source>
        <dbReference type="Proteomes" id="UP000824209"/>
    </source>
</evidence>
<protein>
    <submittedName>
        <fullName evidence="2">GNAT family N-acetyltransferase</fullName>
    </submittedName>
</protein>
<organism evidence="2 3">
    <name type="scientific">Candidatus Ruthenibacterium avium</name>
    <dbReference type="NCBI Taxonomy" id="2838751"/>
    <lineage>
        <taxon>Bacteria</taxon>
        <taxon>Bacillati</taxon>
        <taxon>Bacillota</taxon>
        <taxon>Clostridia</taxon>
        <taxon>Eubacteriales</taxon>
        <taxon>Oscillospiraceae</taxon>
        <taxon>Ruthenibacterium</taxon>
    </lineage>
</organism>
<dbReference type="Proteomes" id="UP000824209">
    <property type="component" value="Unassembled WGS sequence"/>
</dbReference>
<dbReference type="PROSITE" id="PS51186">
    <property type="entry name" value="GNAT"/>
    <property type="match status" value="1"/>
</dbReference>
<reference evidence="2" key="1">
    <citation type="journal article" date="2021" name="PeerJ">
        <title>Extensive microbial diversity within the chicken gut microbiome revealed by metagenomics and culture.</title>
        <authorList>
            <person name="Gilroy R."/>
            <person name="Ravi A."/>
            <person name="Getino M."/>
            <person name="Pursley I."/>
            <person name="Horton D.L."/>
            <person name="Alikhan N.F."/>
            <person name="Baker D."/>
            <person name="Gharbi K."/>
            <person name="Hall N."/>
            <person name="Watson M."/>
            <person name="Adriaenssens E.M."/>
            <person name="Foster-Nyarko E."/>
            <person name="Jarju S."/>
            <person name="Secka A."/>
            <person name="Antonio M."/>
            <person name="Oren A."/>
            <person name="Chaudhuri R.R."/>
            <person name="La Ragione R."/>
            <person name="Hildebrand F."/>
            <person name="Pallen M.J."/>
        </authorList>
    </citation>
    <scope>NUCLEOTIDE SEQUENCE</scope>
    <source>
        <strain evidence="2">ChiBcec8-14828</strain>
    </source>
</reference>
<dbReference type="AlphaFoldDB" id="A0A9D2S1I3"/>
<dbReference type="GO" id="GO:0016747">
    <property type="term" value="F:acyltransferase activity, transferring groups other than amino-acyl groups"/>
    <property type="evidence" value="ECO:0007669"/>
    <property type="project" value="InterPro"/>
</dbReference>
<dbReference type="Pfam" id="PF00583">
    <property type="entry name" value="Acetyltransf_1"/>
    <property type="match status" value="1"/>
</dbReference>
<accession>A0A9D2S1I3</accession>
<name>A0A9D2S1I3_9FIRM</name>